<dbReference type="AlphaFoldDB" id="A0A3D9DGK1"/>
<proteinExistence type="predicted"/>
<dbReference type="EMBL" id="QNUH01000009">
    <property type="protein sequence ID" value="REC77142.1"/>
    <property type="molecule type" value="Genomic_DNA"/>
</dbReference>
<sequence length="203" mass="23960">MASFSKYALNYKCKKHNMKQYKKSILFLFGFLIILLPLQLIFAFNIQETYPSFNFPGFSSYPIKDGKYIKFTKTTSHVFFKDGSDSILLKNDYLGDRIPRTIQITLIQNLLFPKEYPILDSRINTLPFYKKKLYLLKKSILNRNIKKVDLNESKKFIIGKFKERFPDKEVTGIQVINETKDFDITTRKMNDAAIQDTVLNYRF</sequence>
<accession>A0A3D9DGK1</accession>
<keyword evidence="2" id="KW-1185">Reference proteome</keyword>
<gene>
    <name evidence="1" type="ORF">DRF60_12070</name>
</gene>
<organism evidence="1 2">
    <name type="scientific">Chryseobacterium elymi</name>
    <dbReference type="NCBI Taxonomy" id="395936"/>
    <lineage>
        <taxon>Bacteria</taxon>
        <taxon>Pseudomonadati</taxon>
        <taxon>Bacteroidota</taxon>
        <taxon>Flavobacteriia</taxon>
        <taxon>Flavobacteriales</taxon>
        <taxon>Weeksellaceae</taxon>
        <taxon>Chryseobacterium group</taxon>
        <taxon>Chryseobacterium</taxon>
    </lineage>
</organism>
<dbReference type="Proteomes" id="UP000257030">
    <property type="component" value="Unassembled WGS sequence"/>
</dbReference>
<comment type="caution">
    <text evidence="1">The sequence shown here is derived from an EMBL/GenBank/DDBJ whole genome shotgun (WGS) entry which is preliminary data.</text>
</comment>
<name>A0A3D9DGK1_9FLAO</name>
<evidence type="ECO:0000313" key="2">
    <source>
        <dbReference type="Proteomes" id="UP000257030"/>
    </source>
</evidence>
<protein>
    <submittedName>
        <fullName evidence="1">Uncharacterized protein</fullName>
    </submittedName>
</protein>
<reference evidence="1 2" key="1">
    <citation type="journal article" date="2010" name="Syst. Appl. Microbiol.">
        <title>Four new species of Chryseobacterium from the rhizosphere of coastal sand dune plants, Chryseobacterium elymi sp. nov., Chryseobacterium hagamense sp. nov., Chryseobacterium lathyri sp. nov. and Chryseobacterium rhizosphaerae sp. nov.</title>
        <authorList>
            <person name="Cho S.H."/>
            <person name="Lee K.S."/>
            <person name="Shin D.S."/>
            <person name="Han J.H."/>
            <person name="Park K.S."/>
            <person name="Lee C.H."/>
            <person name="Park K.H."/>
            <person name="Kim S.B."/>
        </authorList>
    </citation>
    <scope>NUCLEOTIDE SEQUENCE [LARGE SCALE GENOMIC DNA]</scope>
    <source>
        <strain evidence="1 2">KCTC 22547</strain>
    </source>
</reference>
<evidence type="ECO:0000313" key="1">
    <source>
        <dbReference type="EMBL" id="REC77142.1"/>
    </source>
</evidence>